<dbReference type="Pfam" id="PF00746">
    <property type="entry name" value="Gram_pos_anchor"/>
    <property type="match status" value="1"/>
</dbReference>
<dbReference type="NCBIfam" id="TIGR01167">
    <property type="entry name" value="LPXTG_anchor"/>
    <property type="match status" value="1"/>
</dbReference>
<evidence type="ECO:0000256" key="5">
    <source>
        <dbReference type="SAM" id="MobiDB-lite"/>
    </source>
</evidence>
<keyword evidence="6" id="KW-0812">Transmembrane</keyword>
<keyword evidence="6" id="KW-1133">Transmembrane helix</keyword>
<dbReference type="AlphaFoldDB" id="A0A1C5GCU4"/>
<dbReference type="RefSeq" id="WP_089001322.1">
    <property type="nucleotide sequence ID" value="NZ_JBFAAC010000011.1"/>
</dbReference>
<evidence type="ECO:0000259" key="8">
    <source>
        <dbReference type="Pfam" id="PF00746"/>
    </source>
</evidence>
<feature type="signal peptide" evidence="7">
    <location>
        <begin position="1"/>
        <end position="29"/>
    </location>
</feature>
<keyword evidence="1" id="KW-0134">Cell wall</keyword>
<dbReference type="InterPro" id="IPR006311">
    <property type="entry name" value="TAT_signal"/>
</dbReference>
<dbReference type="GeneID" id="95803650"/>
<keyword evidence="2" id="KW-0964">Secreted</keyword>
<feature type="region of interest" description="Disordered" evidence="5">
    <location>
        <begin position="150"/>
        <end position="228"/>
    </location>
</feature>
<keyword evidence="4" id="KW-0572">Peptidoglycan-anchor</keyword>
<evidence type="ECO:0000313" key="9">
    <source>
        <dbReference type="EMBL" id="SCG17610.1"/>
    </source>
</evidence>
<accession>A0A1C5GCU4</accession>
<gene>
    <name evidence="9" type="ORF">GA0070610_3930</name>
</gene>
<evidence type="ECO:0000313" key="10">
    <source>
        <dbReference type="Proteomes" id="UP000198251"/>
    </source>
</evidence>
<dbReference type="PROSITE" id="PS51257">
    <property type="entry name" value="PROKAR_LIPOPROTEIN"/>
    <property type="match status" value="1"/>
</dbReference>
<reference evidence="9 10" key="1">
    <citation type="submission" date="2016-06" db="EMBL/GenBank/DDBJ databases">
        <authorList>
            <person name="Kjaerup R.B."/>
            <person name="Dalgaard T.S."/>
            <person name="Juul-Madsen H.R."/>
        </authorList>
    </citation>
    <scope>NUCLEOTIDE SEQUENCE [LARGE SCALE GENOMIC DNA]</scope>
    <source>
        <strain evidence="9 10">DSM 43913</strain>
    </source>
</reference>
<evidence type="ECO:0000256" key="4">
    <source>
        <dbReference type="ARBA" id="ARBA00023088"/>
    </source>
</evidence>
<keyword evidence="6" id="KW-0472">Membrane</keyword>
<feature type="compositionally biased region" description="Low complexity" evidence="5">
    <location>
        <begin position="167"/>
        <end position="215"/>
    </location>
</feature>
<sequence length="262" mass="26321">MAHRRRVVRAAVSTAAATACLALATPAWASSTIAINPDHRDETAGGFSTRDCADPRFADRPADHDGWHFVLPGGKASGGFESLTLTFGTGTGEVTVTVPDADDAYPDALYPAGKNEDRLIHAYLFTPAGWTLLDGSAVITGTAGKFNLSHTCGGTAPSQSPSPSPSPTTSESPQPSESPSESASPSASAPPSESESPSDSASPSTPATDSPTASPGGSGGGEGGLPLTGVATTSIALGGLALIGGGALLMLRRRRDDITFTS</sequence>
<name>A0A1C5GCU4_MICEH</name>
<evidence type="ECO:0000256" key="2">
    <source>
        <dbReference type="ARBA" id="ARBA00022525"/>
    </source>
</evidence>
<evidence type="ECO:0000256" key="1">
    <source>
        <dbReference type="ARBA" id="ARBA00022512"/>
    </source>
</evidence>
<feature type="compositionally biased region" description="Gly residues" evidence="5">
    <location>
        <begin position="216"/>
        <end position="226"/>
    </location>
</feature>
<evidence type="ECO:0000256" key="3">
    <source>
        <dbReference type="ARBA" id="ARBA00022729"/>
    </source>
</evidence>
<keyword evidence="3 7" id="KW-0732">Signal</keyword>
<evidence type="ECO:0000256" key="6">
    <source>
        <dbReference type="SAM" id="Phobius"/>
    </source>
</evidence>
<dbReference type="InterPro" id="IPR019931">
    <property type="entry name" value="LPXTG_anchor"/>
</dbReference>
<feature type="transmembrane region" description="Helical" evidence="6">
    <location>
        <begin position="230"/>
        <end position="251"/>
    </location>
</feature>
<evidence type="ECO:0000256" key="7">
    <source>
        <dbReference type="SAM" id="SignalP"/>
    </source>
</evidence>
<protein>
    <submittedName>
        <fullName evidence="9">LPXTG-motif cell wall anchor domain-containing protein</fullName>
    </submittedName>
</protein>
<feature type="chain" id="PRO_5008716519" evidence="7">
    <location>
        <begin position="30"/>
        <end position="262"/>
    </location>
</feature>
<organism evidence="9 10">
    <name type="scientific">Micromonospora echinofusca</name>
    <dbReference type="NCBI Taxonomy" id="47858"/>
    <lineage>
        <taxon>Bacteria</taxon>
        <taxon>Bacillati</taxon>
        <taxon>Actinomycetota</taxon>
        <taxon>Actinomycetes</taxon>
        <taxon>Micromonosporales</taxon>
        <taxon>Micromonosporaceae</taxon>
        <taxon>Micromonospora</taxon>
    </lineage>
</organism>
<dbReference type="EMBL" id="LT607733">
    <property type="protein sequence ID" value="SCG17610.1"/>
    <property type="molecule type" value="Genomic_DNA"/>
</dbReference>
<keyword evidence="10" id="KW-1185">Reference proteome</keyword>
<feature type="domain" description="Gram-positive cocci surface proteins LPxTG" evidence="8">
    <location>
        <begin position="222"/>
        <end position="257"/>
    </location>
</feature>
<dbReference type="Proteomes" id="UP000198251">
    <property type="component" value="Chromosome I"/>
</dbReference>
<dbReference type="PROSITE" id="PS51318">
    <property type="entry name" value="TAT"/>
    <property type="match status" value="1"/>
</dbReference>
<proteinExistence type="predicted"/>